<feature type="compositionally biased region" description="Basic residues" evidence="2">
    <location>
        <begin position="698"/>
        <end position="723"/>
    </location>
</feature>
<dbReference type="Gene3D" id="1.25.40.10">
    <property type="entry name" value="Tetratricopeptide repeat domain"/>
    <property type="match status" value="5"/>
</dbReference>
<feature type="compositionally biased region" description="Basic and acidic residues" evidence="2">
    <location>
        <begin position="543"/>
        <end position="561"/>
    </location>
</feature>
<feature type="compositionally biased region" description="Low complexity" evidence="2">
    <location>
        <begin position="587"/>
        <end position="601"/>
    </location>
</feature>
<dbReference type="InterPro" id="IPR011990">
    <property type="entry name" value="TPR-like_helical_dom_sf"/>
</dbReference>
<feature type="compositionally biased region" description="Polar residues" evidence="2">
    <location>
        <begin position="672"/>
        <end position="693"/>
    </location>
</feature>
<dbReference type="InterPro" id="IPR019734">
    <property type="entry name" value="TPR_rpt"/>
</dbReference>
<keyword evidence="4" id="KW-1185">Reference proteome</keyword>
<protein>
    <submittedName>
        <fullName evidence="3">Tetratricopeptide repeat domain 16</fullName>
    </submittedName>
</protein>
<reference evidence="3" key="1">
    <citation type="submission" date="2025-08" db="UniProtKB">
        <authorList>
            <consortium name="Ensembl"/>
        </authorList>
    </citation>
    <scope>IDENTIFICATION</scope>
</reference>
<feature type="compositionally biased region" description="Polar residues" evidence="2">
    <location>
        <begin position="756"/>
        <end position="778"/>
    </location>
</feature>
<evidence type="ECO:0000256" key="2">
    <source>
        <dbReference type="SAM" id="MobiDB-lite"/>
    </source>
</evidence>
<feature type="repeat" description="TPR" evidence="1">
    <location>
        <begin position="39"/>
        <end position="72"/>
    </location>
</feature>
<feature type="region of interest" description="Disordered" evidence="2">
    <location>
        <begin position="487"/>
        <end position="506"/>
    </location>
</feature>
<dbReference type="SMART" id="SM00028">
    <property type="entry name" value="TPR"/>
    <property type="match status" value="8"/>
</dbReference>
<feature type="region of interest" description="Disordered" evidence="2">
    <location>
        <begin position="514"/>
        <end position="796"/>
    </location>
</feature>
<name>A0A667IKE7_LYNCA</name>
<keyword evidence="1" id="KW-0802">TPR repeat</keyword>
<dbReference type="Proteomes" id="UP000472241">
    <property type="component" value="Unplaced"/>
</dbReference>
<dbReference type="SUPFAM" id="SSF48452">
    <property type="entry name" value="TPR-like"/>
    <property type="match status" value="2"/>
</dbReference>
<feature type="compositionally biased region" description="Low complexity" evidence="2">
    <location>
        <begin position="779"/>
        <end position="789"/>
    </location>
</feature>
<evidence type="ECO:0000256" key="1">
    <source>
        <dbReference type="PROSITE-ProRule" id="PRU00339"/>
    </source>
</evidence>
<dbReference type="AlphaFoldDB" id="A0A667IKE7"/>
<dbReference type="PROSITE" id="PS50005">
    <property type="entry name" value="TPR"/>
    <property type="match status" value="2"/>
</dbReference>
<dbReference type="Ensembl" id="ENSLCNT00005036661.1">
    <property type="protein sequence ID" value="ENSLCNP00005032841.1"/>
    <property type="gene ID" value="ENSLCNG00005021358.1"/>
</dbReference>
<dbReference type="Pfam" id="PF00515">
    <property type="entry name" value="TPR_1"/>
    <property type="match status" value="1"/>
</dbReference>
<feature type="compositionally biased region" description="Polar residues" evidence="2">
    <location>
        <begin position="649"/>
        <end position="662"/>
    </location>
</feature>
<dbReference type="PANTHER" id="PTHR45153:SF1">
    <property type="entry name" value="TETRATRICOPEPTIDE REPEAT PROTEIN 16"/>
    <property type="match status" value="1"/>
</dbReference>
<evidence type="ECO:0000313" key="3">
    <source>
        <dbReference type="Ensembl" id="ENSLCNP00005032841.1"/>
    </source>
</evidence>
<reference evidence="3" key="2">
    <citation type="submission" date="2025-09" db="UniProtKB">
        <authorList>
            <consortium name="Ensembl"/>
        </authorList>
    </citation>
    <scope>IDENTIFICATION</scope>
</reference>
<gene>
    <name evidence="3" type="primary">TTC16</name>
</gene>
<feature type="compositionally biased region" description="Basic and acidic residues" evidence="2">
    <location>
        <begin position="630"/>
        <end position="643"/>
    </location>
</feature>
<feature type="repeat" description="TPR" evidence="1">
    <location>
        <begin position="343"/>
        <end position="376"/>
    </location>
</feature>
<sequence>MGESSPKGTLQRIFGTSQVFQNIDDVKPKATGLTVPLKVREYYHQGQQCLEREDWEMAVLYFSRALHLNSQLVDFYALRAEAYIQLCDFSSAALNLRRAYSFQPENTKYLERLTFVLYLQGQCLLEQRAFLDALKIFSQASALQPEKASFRYRCMACLLALKRHQDCLSLVTKEVQLGTTNADVYILRARLYNFFQKPSLCYRDLHRALLLDPKHPQAKVLLKMMVDQAQQARQDAGILAVQGKLHYALQRINCAIENNPLDPGLFLFRGIMYRRLWEFDAAVEDILKALDMMSERQEDIAQQAQRQLLLAYNDFAVHCYMQGAYQEGVLLLNKALRDEQQEKGLYINRGDCFFQLGNLTFAEADYQQALALSPQDEGANIRMGLLQEKMGFCEHRSRQFHKAESHFSVAIQHNPQKAQYYLHRARSRQLLQNILGARLDVATVLLLNPKQPKLLPLMTNLFPGMSVEEVLGSQAAHLARLQLDRVSESSPQAGVPQGIVGQLRERERERHKARALQLRWKQEQPLAETSEEIKATTPQTLEGKPEGPKEEAEAPKKEEKQVSVPHAGRSAKGSLTGTLGTSFPVRTLSTSETEMSTTCQEYKSTSGTAVTSSISSLLKTQSSDLLENGEDLKLSHRPRENEAARGQSRRPSQTAAAQGQSRRPSEMKAAQGQGQRPSKTEAAQGQSGSSSETEATRCARRKPNKTKATRGPRQRFRKTKVAHGHSWGPSKAATQGQCWGLIRSPSKTKDFYDPSWSPSSTEATQGQCQKPSKTDAAQSLSQSTSPGSSKTEVTRA</sequence>
<organism evidence="3 4">
    <name type="scientific">Lynx canadensis</name>
    <name type="common">Canada lynx</name>
    <name type="synonym">Felis canadensis</name>
    <dbReference type="NCBI Taxonomy" id="61383"/>
    <lineage>
        <taxon>Eukaryota</taxon>
        <taxon>Metazoa</taxon>
        <taxon>Chordata</taxon>
        <taxon>Craniata</taxon>
        <taxon>Vertebrata</taxon>
        <taxon>Euteleostomi</taxon>
        <taxon>Mammalia</taxon>
        <taxon>Eutheria</taxon>
        <taxon>Laurasiatheria</taxon>
        <taxon>Carnivora</taxon>
        <taxon>Feliformia</taxon>
        <taxon>Felidae</taxon>
        <taxon>Felinae</taxon>
        <taxon>Lynx</taxon>
    </lineage>
</organism>
<proteinExistence type="predicted"/>
<feature type="compositionally biased region" description="Low complexity" evidence="2">
    <location>
        <begin position="611"/>
        <end position="623"/>
    </location>
</feature>
<evidence type="ECO:0000313" key="4">
    <source>
        <dbReference type="Proteomes" id="UP000472241"/>
    </source>
</evidence>
<accession>A0A667IKE7</accession>
<dbReference type="PANTHER" id="PTHR45153">
    <property type="entry name" value="TETRATRICOPEPTIDE REPEAT PROTEIN 16"/>
    <property type="match status" value="1"/>
</dbReference>